<keyword evidence="4" id="KW-0238">DNA-binding</keyword>
<evidence type="ECO:0000256" key="4">
    <source>
        <dbReference type="ARBA" id="ARBA00023125"/>
    </source>
</evidence>
<dbReference type="InterPro" id="IPR014284">
    <property type="entry name" value="RNA_pol_sigma-70_dom"/>
</dbReference>
<protein>
    <submittedName>
        <fullName evidence="7">Sigma-70 family RNA polymerase sigma factor</fullName>
    </submittedName>
</protein>
<dbReference type="RefSeq" id="WP_304599448.1">
    <property type="nucleotide sequence ID" value="NZ_JAUQYP010000001.1"/>
</dbReference>
<dbReference type="InterPro" id="IPR007627">
    <property type="entry name" value="RNA_pol_sigma70_r2"/>
</dbReference>
<dbReference type="Gene3D" id="1.10.1740.10">
    <property type="match status" value="1"/>
</dbReference>
<dbReference type="InterPro" id="IPR036388">
    <property type="entry name" value="WH-like_DNA-bd_sf"/>
</dbReference>
<evidence type="ECO:0000256" key="5">
    <source>
        <dbReference type="ARBA" id="ARBA00023163"/>
    </source>
</evidence>
<keyword evidence="3" id="KW-0731">Sigma factor</keyword>
<name>A0ABT9D5Z5_9CELL</name>
<reference evidence="7 8" key="1">
    <citation type="submission" date="2023-07" db="EMBL/GenBank/DDBJ databases">
        <title>Description of novel actinomycetes strains, isolated from tidal flat sediment.</title>
        <authorList>
            <person name="Lu C."/>
        </authorList>
    </citation>
    <scope>NUCLEOTIDE SEQUENCE [LARGE SCALE GENOMIC DNA]</scope>
    <source>
        <strain evidence="7 8">SYSU T00b441</strain>
    </source>
</reference>
<dbReference type="InterPro" id="IPR039425">
    <property type="entry name" value="RNA_pol_sigma-70-like"/>
</dbReference>
<dbReference type="PANTHER" id="PTHR43133:SF8">
    <property type="entry name" value="RNA POLYMERASE SIGMA FACTOR HI_1459-RELATED"/>
    <property type="match status" value="1"/>
</dbReference>
<gene>
    <name evidence="7" type="ORF">Q6348_00835</name>
</gene>
<comment type="similarity">
    <text evidence="1">Belongs to the sigma-70 factor family. ECF subfamily.</text>
</comment>
<keyword evidence="2" id="KW-0805">Transcription regulation</keyword>
<dbReference type="PANTHER" id="PTHR43133">
    <property type="entry name" value="RNA POLYMERASE ECF-TYPE SIGMA FACTO"/>
    <property type="match status" value="1"/>
</dbReference>
<dbReference type="InterPro" id="IPR013325">
    <property type="entry name" value="RNA_pol_sigma_r2"/>
</dbReference>
<dbReference type="EMBL" id="JAUQYP010000001">
    <property type="protein sequence ID" value="MDO8105741.1"/>
    <property type="molecule type" value="Genomic_DNA"/>
</dbReference>
<dbReference type="Proteomes" id="UP001232536">
    <property type="component" value="Unassembled WGS sequence"/>
</dbReference>
<feature type="domain" description="RNA polymerase sigma-70 region 2" evidence="6">
    <location>
        <begin position="33"/>
        <end position="98"/>
    </location>
</feature>
<dbReference type="SUPFAM" id="SSF88659">
    <property type="entry name" value="Sigma3 and sigma4 domains of RNA polymerase sigma factors"/>
    <property type="match status" value="1"/>
</dbReference>
<keyword evidence="8" id="KW-1185">Reference proteome</keyword>
<comment type="caution">
    <text evidence="7">The sequence shown here is derived from an EMBL/GenBank/DDBJ whole genome shotgun (WGS) entry which is preliminary data.</text>
</comment>
<dbReference type="InterPro" id="IPR013324">
    <property type="entry name" value="RNA_pol_sigma_r3/r4-like"/>
</dbReference>
<evidence type="ECO:0000259" key="6">
    <source>
        <dbReference type="Pfam" id="PF04542"/>
    </source>
</evidence>
<evidence type="ECO:0000256" key="3">
    <source>
        <dbReference type="ARBA" id="ARBA00023082"/>
    </source>
</evidence>
<evidence type="ECO:0000313" key="8">
    <source>
        <dbReference type="Proteomes" id="UP001232536"/>
    </source>
</evidence>
<dbReference type="SUPFAM" id="SSF88946">
    <property type="entry name" value="Sigma2 domain of RNA polymerase sigma factors"/>
    <property type="match status" value="1"/>
</dbReference>
<keyword evidence="5" id="KW-0804">Transcription</keyword>
<dbReference type="NCBIfam" id="TIGR02937">
    <property type="entry name" value="sigma70-ECF"/>
    <property type="match status" value="1"/>
</dbReference>
<accession>A0ABT9D5Z5</accession>
<organism evidence="7 8">
    <name type="scientific">Actinotalea lenta</name>
    <dbReference type="NCBI Taxonomy" id="3064654"/>
    <lineage>
        <taxon>Bacteria</taxon>
        <taxon>Bacillati</taxon>
        <taxon>Actinomycetota</taxon>
        <taxon>Actinomycetes</taxon>
        <taxon>Micrococcales</taxon>
        <taxon>Cellulomonadaceae</taxon>
        <taxon>Actinotalea</taxon>
    </lineage>
</organism>
<proteinExistence type="inferred from homology"/>
<dbReference type="Pfam" id="PF04542">
    <property type="entry name" value="Sigma70_r2"/>
    <property type="match status" value="1"/>
</dbReference>
<evidence type="ECO:0000256" key="1">
    <source>
        <dbReference type="ARBA" id="ARBA00010641"/>
    </source>
</evidence>
<evidence type="ECO:0000256" key="2">
    <source>
        <dbReference type="ARBA" id="ARBA00023015"/>
    </source>
</evidence>
<dbReference type="Gene3D" id="1.10.10.10">
    <property type="entry name" value="Winged helix-like DNA-binding domain superfamily/Winged helix DNA-binding domain"/>
    <property type="match status" value="1"/>
</dbReference>
<sequence>MTDQAHAMTLGERGARALVEYREGRTGAFEAFVRDATPLLWHVVRGQGVAREQAEDVVQGVWVSFVRHAETIREPQAALAWLLVSARRAAWSAVRGTRAAAARARPLPDDIDEAGEVPDAGVGPERHLLETERDRTLWRVFARLPERCRQILRCVAAADRPDYRAIAEVTGMKVTAVGVTRGRCLAKLRALLDQDDRWEWS</sequence>
<evidence type="ECO:0000313" key="7">
    <source>
        <dbReference type="EMBL" id="MDO8105741.1"/>
    </source>
</evidence>